<dbReference type="AlphaFoldDB" id="A0A6H9V4A9"/>
<dbReference type="GO" id="GO:0000287">
    <property type="term" value="F:magnesium ion binding"/>
    <property type="evidence" value="ECO:0007669"/>
    <property type="project" value="InterPro"/>
</dbReference>
<dbReference type="GO" id="GO:0050532">
    <property type="term" value="F:2-phosphosulfolactate phosphatase activity"/>
    <property type="evidence" value="ECO:0007669"/>
    <property type="project" value="InterPro"/>
</dbReference>
<keyword evidence="3" id="KW-1185">Reference proteome</keyword>
<dbReference type="Pfam" id="PF04029">
    <property type="entry name" value="2-ph_phosp"/>
    <property type="match status" value="1"/>
</dbReference>
<comment type="caution">
    <text evidence="2">The sequence shown here is derived from an EMBL/GenBank/DDBJ whole genome shotgun (WGS) entry which is preliminary data.</text>
</comment>
<organism evidence="2 3">
    <name type="scientific">Streptomyces luteolifulvus</name>
    <dbReference type="NCBI Taxonomy" id="2615112"/>
    <lineage>
        <taxon>Bacteria</taxon>
        <taxon>Bacillati</taxon>
        <taxon>Actinomycetota</taxon>
        <taxon>Actinomycetes</taxon>
        <taxon>Kitasatosporales</taxon>
        <taxon>Streptomycetaceae</taxon>
        <taxon>Streptomyces</taxon>
    </lineage>
</organism>
<dbReference type="InterPro" id="IPR005238">
    <property type="entry name" value="ComB-like"/>
</dbReference>
<gene>
    <name evidence="2" type="ORF">F7R91_03500</name>
</gene>
<dbReference type="Gene3D" id="3.90.1560.10">
    <property type="entry name" value="ComB-like"/>
    <property type="match status" value="1"/>
</dbReference>
<evidence type="ECO:0000313" key="2">
    <source>
        <dbReference type="EMBL" id="KAB1149906.1"/>
    </source>
</evidence>
<name>A0A6H9V4A9_9ACTN</name>
<dbReference type="InterPro" id="IPR036702">
    <property type="entry name" value="ComB-like_sf"/>
</dbReference>
<dbReference type="SUPFAM" id="SSF142823">
    <property type="entry name" value="ComB-like"/>
    <property type="match status" value="1"/>
</dbReference>
<dbReference type="Proteomes" id="UP000442707">
    <property type="component" value="Unassembled WGS sequence"/>
</dbReference>
<accession>A0A6H9V4A9</accession>
<evidence type="ECO:0000313" key="3">
    <source>
        <dbReference type="Proteomes" id="UP000442707"/>
    </source>
</evidence>
<protein>
    <recommendedName>
        <fullName evidence="1">Probable 2-phosphosulfolactate phosphatase</fullName>
    </recommendedName>
</protein>
<dbReference type="RefSeq" id="WP_150944327.1">
    <property type="nucleotide sequence ID" value="NZ_VZRB01000002.1"/>
</dbReference>
<proteinExistence type="predicted"/>
<reference evidence="2 3" key="1">
    <citation type="submission" date="2019-09" db="EMBL/GenBank/DDBJ databases">
        <title>Screening of Novel Bioactive Compounds from Soil-Associated.</title>
        <authorList>
            <person name="Zhao S."/>
        </authorList>
    </citation>
    <scope>NUCLEOTIDE SEQUENCE [LARGE SCALE GENOMIC DNA]</scope>
    <source>
        <strain evidence="2 3">HIT-DPA4</strain>
    </source>
</reference>
<sequence>MAAWDAQSGSGIRFEWGPAGASRLASEVACLVAVDVLSFTTAVSVAVGKGIRVLPFWWPAGAAPEVERTGAAKAAAVYARQSGARLAVDRHAVTPASPWSLSPAHLRVAPFVARLVLPSPNGASIAAATPPGVQLVAACLRNTTAVGSWLTSRGYGTPQRPVAVIAAGEQWPDGGLRPALEDLLGAGAVISDLYAQGAGPLSAEAAAAKGSYEGTADIAGAVALSASGRRLAGGGFVEDVAIAAEEDACTVVPVRNGDGAFASG</sequence>
<dbReference type="EMBL" id="VZRB01000002">
    <property type="protein sequence ID" value="KAB1149906.1"/>
    <property type="molecule type" value="Genomic_DNA"/>
</dbReference>
<evidence type="ECO:0000256" key="1">
    <source>
        <dbReference type="ARBA" id="ARBA00021948"/>
    </source>
</evidence>